<reference evidence="2 3" key="1">
    <citation type="submission" date="2018-10" db="EMBL/GenBank/DDBJ databases">
        <title>Genome Sequence of Cohnella sp.</title>
        <authorList>
            <person name="Srinivasan S."/>
            <person name="Kim M.K."/>
        </authorList>
    </citation>
    <scope>NUCLEOTIDE SEQUENCE [LARGE SCALE GENOMIC DNA]</scope>
    <source>
        <strain evidence="2 3">18JY8-7</strain>
    </source>
</reference>
<name>A0A3G3K047_9BACL</name>
<feature type="transmembrane region" description="Helical" evidence="1">
    <location>
        <begin position="189"/>
        <end position="207"/>
    </location>
</feature>
<sequence length="223" mass="24873">MVKVPQGVFRASGWMLIAAGLTNFIVSIVHLEDTPANLAQLPYFLNVAVGTHVAMLLATPLILMGLAGLYLRQAERLRWWGWIGCFLMFFLFIFEMIHAVLQVYQYPVLFDGITTEAQLKAASDTALKTMNHDGFPTTLSLVAMPGVLLGFALITIAMYRSRVFSKWLALTFLLMPSTYFLPWESYGKYVFPVAYLTYAVYGVLLVTERKIVAAPVTEQAATA</sequence>
<evidence type="ECO:0000313" key="2">
    <source>
        <dbReference type="EMBL" id="AYQ73501.1"/>
    </source>
</evidence>
<evidence type="ECO:0000313" key="3">
    <source>
        <dbReference type="Proteomes" id="UP000269097"/>
    </source>
</evidence>
<feature type="transmembrane region" description="Helical" evidence="1">
    <location>
        <begin position="79"/>
        <end position="101"/>
    </location>
</feature>
<dbReference type="EMBL" id="CP033433">
    <property type="protein sequence ID" value="AYQ73501.1"/>
    <property type="molecule type" value="Genomic_DNA"/>
</dbReference>
<dbReference type="AlphaFoldDB" id="A0A3G3K047"/>
<dbReference type="Proteomes" id="UP000269097">
    <property type="component" value="Chromosome"/>
</dbReference>
<keyword evidence="3" id="KW-1185">Reference proteome</keyword>
<dbReference type="RefSeq" id="WP_123041585.1">
    <property type="nucleotide sequence ID" value="NZ_CP033433.1"/>
</dbReference>
<proteinExistence type="predicted"/>
<accession>A0A3G3K047</accession>
<keyword evidence="1" id="KW-1133">Transmembrane helix</keyword>
<evidence type="ECO:0000256" key="1">
    <source>
        <dbReference type="SAM" id="Phobius"/>
    </source>
</evidence>
<dbReference type="KEGG" id="coh:EAV92_13495"/>
<keyword evidence="1" id="KW-0812">Transmembrane</keyword>
<feature type="transmembrane region" description="Helical" evidence="1">
    <location>
        <begin position="166"/>
        <end position="183"/>
    </location>
</feature>
<organism evidence="2 3">
    <name type="scientific">Cohnella candidum</name>
    <dbReference type="NCBI Taxonomy" id="2674991"/>
    <lineage>
        <taxon>Bacteria</taxon>
        <taxon>Bacillati</taxon>
        <taxon>Bacillota</taxon>
        <taxon>Bacilli</taxon>
        <taxon>Bacillales</taxon>
        <taxon>Paenibacillaceae</taxon>
        <taxon>Cohnella</taxon>
    </lineage>
</organism>
<gene>
    <name evidence="2" type="ORF">EAV92_13495</name>
</gene>
<feature type="transmembrane region" description="Helical" evidence="1">
    <location>
        <begin position="139"/>
        <end position="159"/>
    </location>
</feature>
<keyword evidence="1" id="KW-0472">Membrane</keyword>
<protein>
    <recommendedName>
        <fullName evidence="4">DUF4386 domain-containing protein</fullName>
    </recommendedName>
</protein>
<feature type="transmembrane region" description="Helical" evidence="1">
    <location>
        <begin position="12"/>
        <end position="31"/>
    </location>
</feature>
<evidence type="ECO:0008006" key="4">
    <source>
        <dbReference type="Google" id="ProtNLM"/>
    </source>
</evidence>
<feature type="transmembrane region" description="Helical" evidence="1">
    <location>
        <begin position="43"/>
        <end position="67"/>
    </location>
</feature>